<sequence length="342" mass="40099">MKTKWPKQTAADVLIKSSELLGQGYPLDEVLQLVSFEQNDDMKERLYQMRLALRAGIPLHEVLKEQLFPSDVTAYVYFSEQFGSLEQGLYGAGELYLKRIHAWQSIKKLMSYPLLLLWLLVFVAMVMVHFLFPQFRALFDSLHMDFPLLTLIMLQLFQYAPLLFLVLFCLLGVCFLYYFKRFRHYSSQKQVHLLLQVPFVRSSVRLFLTYYFALQFGSMLKGGLSVYEALQVFEKQHHFPFFQDEGRVLKQQLKDGYSLNEALAKADYYRKDLTHVIQHGQASGKLGYDLYFYSEKVLNVLEEKTKKWMMTMQPIMFCAIGIVILAMFLSVFLPMFQLMTTI</sequence>
<keyword evidence="5 7" id="KW-1133">Transmembrane helix</keyword>
<dbReference type="Pfam" id="PF00482">
    <property type="entry name" value="T2SSF"/>
    <property type="match status" value="2"/>
</dbReference>
<evidence type="ECO:0000259" key="8">
    <source>
        <dbReference type="Pfam" id="PF00482"/>
    </source>
</evidence>
<dbReference type="InterPro" id="IPR047692">
    <property type="entry name" value="T4P_ComGB"/>
</dbReference>
<dbReference type="RefSeq" id="WP_091272464.1">
    <property type="nucleotide sequence ID" value="NZ_FNDK01000006.1"/>
</dbReference>
<organism evidence="9 10">
    <name type="scientific">Alteribacillus persepolensis</name>
    <dbReference type="NCBI Taxonomy" id="568899"/>
    <lineage>
        <taxon>Bacteria</taxon>
        <taxon>Bacillati</taxon>
        <taxon>Bacillota</taxon>
        <taxon>Bacilli</taxon>
        <taxon>Bacillales</taxon>
        <taxon>Bacillaceae</taxon>
        <taxon>Alteribacillus</taxon>
    </lineage>
</organism>
<accession>A0A1G8CWN0</accession>
<feature type="transmembrane region" description="Helical" evidence="7">
    <location>
        <begin position="152"/>
        <end position="179"/>
    </location>
</feature>
<dbReference type="STRING" id="568899.SAMN05192534_106111"/>
<evidence type="ECO:0000256" key="6">
    <source>
        <dbReference type="ARBA" id="ARBA00023136"/>
    </source>
</evidence>
<dbReference type="NCBIfam" id="NF041012">
    <property type="entry name" value="T4P_ComGB"/>
    <property type="match status" value="1"/>
</dbReference>
<keyword evidence="3" id="KW-1003">Cell membrane</keyword>
<dbReference type="EMBL" id="FNDK01000006">
    <property type="protein sequence ID" value="SDH49895.1"/>
    <property type="molecule type" value="Genomic_DNA"/>
</dbReference>
<dbReference type="Proteomes" id="UP000199163">
    <property type="component" value="Unassembled WGS sequence"/>
</dbReference>
<name>A0A1G8CWN0_9BACI</name>
<protein>
    <submittedName>
        <fullName evidence="9">Competence-related pilin export protein ComGB</fullName>
    </submittedName>
</protein>
<dbReference type="AlphaFoldDB" id="A0A1G8CWN0"/>
<gene>
    <name evidence="9" type="ORF">SAMN05192534_106111</name>
</gene>
<dbReference type="InterPro" id="IPR042094">
    <property type="entry name" value="T2SS_GspF_sf"/>
</dbReference>
<dbReference type="Gene3D" id="1.20.81.30">
    <property type="entry name" value="Type II secretion system (T2SS), domain F"/>
    <property type="match status" value="2"/>
</dbReference>
<dbReference type="InterPro" id="IPR018076">
    <property type="entry name" value="T2SS_GspF_dom"/>
</dbReference>
<dbReference type="OrthoDB" id="1638902at2"/>
<evidence type="ECO:0000256" key="4">
    <source>
        <dbReference type="ARBA" id="ARBA00022692"/>
    </source>
</evidence>
<evidence type="ECO:0000256" key="1">
    <source>
        <dbReference type="ARBA" id="ARBA00004651"/>
    </source>
</evidence>
<feature type="domain" description="Type II secretion system protein GspF" evidence="8">
    <location>
        <begin position="18"/>
        <end position="133"/>
    </location>
</feature>
<comment type="subcellular location">
    <subcellularLocation>
        <location evidence="1">Cell membrane</location>
        <topology evidence="1">Multi-pass membrane protein</topology>
    </subcellularLocation>
</comment>
<feature type="transmembrane region" description="Helical" evidence="7">
    <location>
        <begin position="109"/>
        <end position="132"/>
    </location>
</feature>
<dbReference type="GO" id="GO:0005886">
    <property type="term" value="C:plasma membrane"/>
    <property type="evidence" value="ECO:0007669"/>
    <property type="project" value="UniProtKB-SubCell"/>
</dbReference>
<proteinExistence type="inferred from homology"/>
<dbReference type="PANTHER" id="PTHR30012">
    <property type="entry name" value="GENERAL SECRETION PATHWAY PROTEIN"/>
    <property type="match status" value="1"/>
</dbReference>
<evidence type="ECO:0000313" key="9">
    <source>
        <dbReference type="EMBL" id="SDH49895.1"/>
    </source>
</evidence>
<feature type="transmembrane region" description="Helical" evidence="7">
    <location>
        <begin position="314"/>
        <end position="336"/>
    </location>
</feature>
<dbReference type="InterPro" id="IPR003004">
    <property type="entry name" value="GspF/PilC"/>
</dbReference>
<evidence type="ECO:0000256" key="7">
    <source>
        <dbReference type="SAM" id="Phobius"/>
    </source>
</evidence>
<keyword evidence="4 7" id="KW-0812">Transmembrane</keyword>
<evidence type="ECO:0000256" key="2">
    <source>
        <dbReference type="ARBA" id="ARBA00005745"/>
    </source>
</evidence>
<dbReference type="PANTHER" id="PTHR30012:SF0">
    <property type="entry name" value="TYPE II SECRETION SYSTEM PROTEIN F-RELATED"/>
    <property type="match status" value="1"/>
</dbReference>
<evidence type="ECO:0000256" key="5">
    <source>
        <dbReference type="ARBA" id="ARBA00022989"/>
    </source>
</evidence>
<keyword evidence="6 7" id="KW-0472">Membrane</keyword>
<feature type="domain" description="Type II secretion system protein GspF" evidence="8">
    <location>
        <begin position="212"/>
        <end position="334"/>
    </location>
</feature>
<evidence type="ECO:0000313" key="10">
    <source>
        <dbReference type="Proteomes" id="UP000199163"/>
    </source>
</evidence>
<comment type="similarity">
    <text evidence="2">Belongs to the GSP F family.</text>
</comment>
<reference evidence="9 10" key="1">
    <citation type="submission" date="2016-10" db="EMBL/GenBank/DDBJ databases">
        <authorList>
            <person name="de Groot N.N."/>
        </authorList>
    </citation>
    <scope>NUCLEOTIDE SEQUENCE [LARGE SCALE GENOMIC DNA]</scope>
    <source>
        <strain evidence="9 10">DSM 21632</strain>
    </source>
</reference>
<evidence type="ECO:0000256" key="3">
    <source>
        <dbReference type="ARBA" id="ARBA00022475"/>
    </source>
</evidence>
<keyword evidence="10" id="KW-1185">Reference proteome</keyword>